<evidence type="ECO:0000313" key="2">
    <source>
        <dbReference type="Proteomes" id="UP000466619"/>
    </source>
</evidence>
<organism evidence="1 2">
    <name type="scientific">Photorhabdus bodei</name>
    <dbReference type="NCBI Taxonomy" id="2029681"/>
    <lineage>
        <taxon>Bacteria</taxon>
        <taxon>Pseudomonadati</taxon>
        <taxon>Pseudomonadota</taxon>
        <taxon>Gammaproteobacteria</taxon>
        <taxon>Enterobacterales</taxon>
        <taxon>Morganellaceae</taxon>
        <taxon>Photorhabdus</taxon>
    </lineage>
</organism>
<sequence>MAASLGNRYALTQVTPSSFRDVYCTLVKTWIKIVQSEIVIANVAEGTAQRV</sequence>
<proteinExistence type="predicted"/>
<comment type="caution">
    <text evidence="1">The sequence shown here is derived from an EMBL/GenBank/DDBJ whole genome shotgun (WGS) entry which is preliminary data.</text>
</comment>
<gene>
    <name evidence="1" type="ORF">GPY48_22540</name>
</gene>
<evidence type="ECO:0000313" key="1">
    <source>
        <dbReference type="EMBL" id="NDL05823.1"/>
    </source>
</evidence>
<protein>
    <submittedName>
        <fullName evidence="1">Uncharacterized protein</fullName>
    </submittedName>
</protein>
<accession>A0ABX0ASC7</accession>
<name>A0ABX0ASC7_9GAMM</name>
<dbReference type="Proteomes" id="UP000466619">
    <property type="component" value="Unassembled WGS sequence"/>
</dbReference>
<dbReference type="EMBL" id="WSFC01000092">
    <property type="protein sequence ID" value="NDL05823.1"/>
    <property type="molecule type" value="Genomic_DNA"/>
</dbReference>
<keyword evidence="2" id="KW-1185">Reference proteome</keyword>
<reference evidence="1 2" key="1">
    <citation type="submission" date="2019-12" db="EMBL/GenBank/DDBJ databases">
        <title>Engineering Photorhabdus to improve their lethality against agricultural pests.</title>
        <authorList>
            <person name="Machado R.A.R."/>
        </authorList>
    </citation>
    <scope>NUCLEOTIDE SEQUENCE [LARGE SCALE GENOMIC DNA]</scope>
    <source>
        <strain evidence="1 2">M-CN4</strain>
    </source>
</reference>
<dbReference type="RefSeq" id="WP_162120973.1">
    <property type="nucleotide sequence ID" value="NZ_WSFC01000092.1"/>
</dbReference>